<keyword evidence="2" id="KW-1185">Reference proteome</keyword>
<organism evidence="1 2">
    <name type="scientific">Leptolyngbya boryana NIES-2135</name>
    <dbReference type="NCBI Taxonomy" id="1973484"/>
    <lineage>
        <taxon>Bacteria</taxon>
        <taxon>Bacillati</taxon>
        <taxon>Cyanobacteriota</taxon>
        <taxon>Cyanophyceae</taxon>
        <taxon>Leptolyngbyales</taxon>
        <taxon>Leptolyngbyaceae</taxon>
        <taxon>Leptolyngbya group</taxon>
        <taxon>Leptolyngbya</taxon>
    </lineage>
</organism>
<protein>
    <submittedName>
        <fullName evidence="1">Uncharacterized protein</fullName>
    </submittedName>
</protein>
<evidence type="ECO:0000313" key="2">
    <source>
        <dbReference type="Proteomes" id="UP000217895"/>
    </source>
</evidence>
<dbReference type="Proteomes" id="UP000217895">
    <property type="component" value="Chromosome"/>
</dbReference>
<gene>
    <name evidence="1" type="ORF">NIES2135_54350</name>
</gene>
<proteinExistence type="predicted"/>
<accession>A0A1Z4JPA7</accession>
<name>A0A1Z4JPA7_LEPBY</name>
<evidence type="ECO:0000313" key="1">
    <source>
        <dbReference type="EMBL" id="BAY58562.1"/>
    </source>
</evidence>
<sequence length="242" mass="26526">MSELIPSDAVKAIQESVETQVVMVDDHGYLTRPVHLPPKEPVCSPVALHTLTGLVDFIESSVEGDAIIHVVNHYHVEVIGQVQGRYQQRPIYAAANCKDIIGNGFTFGQYQSLEQFVVNVQAQFVDTEQRATVLRVVGNIRQEQVKTSTDDGVTQQVVTSAGIARVGNAEVPNPVALKPYRTFPEVEQPESNFVLRLKQAGKDELPLCALFEADGGAWKLGAIAKIKTFLDENLNDSFTIVA</sequence>
<reference evidence="1 2" key="1">
    <citation type="submission" date="2017-06" db="EMBL/GenBank/DDBJ databases">
        <title>Genome sequencing of cyanobaciteial culture collection at National Institute for Environmental Studies (NIES).</title>
        <authorList>
            <person name="Hirose Y."/>
            <person name="Shimura Y."/>
            <person name="Fujisawa T."/>
            <person name="Nakamura Y."/>
            <person name="Kawachi M."/>
        </authorList>
    </citation>
    <scope>NUCLEOTIDE SEQUENCE [LARGE SCALE GENOMIC DNA]</scope>
    <source>
        <strain evidence="1 2">NIES-2135</strain>
    </source>
</reference>
<dbReference type="AlphaFoldDB" id="A0A1Z4JPA7"/>
<dbReference type="EMBL" id="AP018203">
    <property type="protein sequence ID" value="BAY58562.1"/>
    <property type="molecule type" value="Genomic_DNA"/>
</dbReference>